<gene>
    <name evidence="1" type="ORF">OXX778_LOCUS22048</name>
</gene>
<dbReference type="InterPro" id="IPR013783">
    <property type="entry name" value="Ig-like_fold"/>
</dbReference>
<accession>A0A814QMS0</accession>
<dbReference type="EMBL" id="CAJNOC010008830">
    <property type="protein sequence ID" value="CAF1121164.1"/>
    <property type="molecule type" value="Genomic_DNA"/>
</dbReference>
<protein>
    <recommendedName>
        <fullName evidence="3">Immunoglobulin V-set domain-containing protein</fullName>
    </recommendedName>
</protein>
<comment type="caution">
    <text evidence="1">The sequence shown here is derived from an EMBL/GenBank/DDBJ whole genome shotgun (WGS) entry which is preliminary data.</text>
</comment>
<evidence type="ECO:0000313" key="1">
    <source>
        <dbReference type="EMBL" id="CAF1121164.1"/>
    </source>
</evidence>
<sequence length="101" mass="11378">MNPNSYTAQLGTNVTMTCETSGLAINGIVLAYYSTTPPITPYFIYLNMYPNFTDKYVVRFSTTGNNITVYLTILNVDLQDQYYSYDCTCYMYGGCFPVVSS</sequence>
<dbReference type="Proteomes" id="UP000663879">
    <property type="component" value="Unassembled WGS sequence"/>
</dbReference>
<name>A0A814QMS0_9BILA</name>
<dbReference type="Gene3D" id="2.60.40.10">
    <property type="entry name" value="Immunoglobulins"/>
    <property type="match status" value="1"/>
</dbReference>
<dbReference type="AlphaFoldDB" id="A0A814QMS0"/>
<proteinExistence type="predicted"/>
<dbReference type="InterPro" id="IPR036179">
    <property type="entry name" value="Ig-like_dom_sf"/>
</dbReference>
<feature type="non-terminal residue" evidence="1">
    <location>
        <position position="101"/>
    </location>
</feature>
<dbReference type="SUPFAM" id="SSF48726">
    <property type="entry name" value="Immunoglobulin"/>
    <property type="match status" value="1"/>
</dbReference>
<keyword evidence="2" id="KW-1185">Reference proteome</keyword>
<evidence type="ECO:0008006" key="3">
    <source>
        <dbReference type="Google" id="ProtNLM"/>
    </source>
</evidence>
<evidence type="ECO:0000313" key="2">
    <source>
        <dbReference type="Proteomes" id="UP000663879"/>
    </source>
</evidence>
<reference evidence="1" key="1">
    <citation type="submission" date="2021-02" db="EMBL/GenBank/DDBJ databases">
        <authorList>
            <person name="Nowell W R."/>
        </authorList>
    </citation>
    <scope>NUCLEOTIDE SEQUENCE</scope>
    <source>
        <strain evidence="1">Ploen Becks lab</strain>
    </source>
</reference>
<organism evidence="1 2">
    <name type="scientific">Brachionus calyciflorus</name>
    <dbReference type="NCBI Taxonomy" id="104777"/>
    <lineage>
        <taxon>Eukaryota</taxon>
        <taxon>Metazoa</taxon>
        <taxon>Spiralia</taxon>
        <taxon>Gnathifera</taxon>
        <taxon>Rotifera</taxon>
        <taxon>Eurotatoria</taxon>
        <taxon>Monogononta</taxon>
        <taxon>Pseudotrocha</taxon>
        <taxon>Ploima</taxon>
        <taxon>Brachionidae</taxon>
        <taxon>Brachionus</taxon>
    </lineage>
</organism>